<feature type="region of interest" description="Disordered" evidence="1">
    <location>
        <begin position="47"/>
        <end position="73"/>
    </location>
</feature>
<name>U5DPV7_9CHRO</name>
<dbReference type="InParanoid" id="U5DPV7"/>
<comment type="caution">
    <text evidence="2">The sequence shown here is derived from an EMBL/GenBank/DDBJ whole genome shotgun (WGS) entry which is preliminary data.</text>
</comment>
<feature type="compositionally biased region" description="Acidic residues" evidence="1">
    <location>
        <begin position="63"/>
        <end position="73"/>
    </location>
</feature>
<evidence type="ECO:0000256" key="1">
    <source>
        <dbReference type="SAM" id="MobiDB-lite"/>
    </source>
</evidence>
<protein>
    <submittedName>
        <fullName evidence="2">Uncharacterized protein</fullName>
    </submittedName>
</protein>
<evidence type="ECO:0000313" key="2">
    <source>
        <dbReference type="EMBL" id="ERN42629.1"/>
    </source>
</evidence>
<accession>U5DPV7</accession>
<evidence type="ECO:0000313" key="3">
    <source>
        <dbReference type="Proteomes" id="UP000016960"/>
    </source>
</evidence>
<organism evidence="2 3">
    <name type="scientific">Rubidibacter lacunae KORDI 51-2</name>
    <dbReference type="NCBI Taxonomy" id="582515"/>
    <lineage>
        <taxon>Bacteria</taxon>
        <taxon>Bacillati</taxon>
        <taxon>Cyanobacteriota</taxon>
        <taxon>Cyanophyceae</taxon>
        <taxon>Oscillatoriophycideae</taxon>
        <taxon>Chroococcales</taxon>
        <taxon>Aphanothecaceae</taxon>
        <taxon>Rubidibacter</taxon>
    </lineage>
</organism>
<dbReference type="Proteomes" id="UP000016960">
    <property type="component" value="Unassembled WGS sequence"/>
</dbReference>
<dbReference type="EMBL" id="ASSJ01000014">
    <property type="protein sequence ID" value="ERN42629.1"/>
    <property type="molecule type" value="Genomic_DNA"/>
</dbReference>
<dbReference type="AlphaFoldDB" id="U5DPV7"/>
<proteinExistence type="predicted"/>
<gene>
    <name evidence="2" type="ORF">KR51_00006570</name>
</gene>
<sequence length="73" mass="8192">MPMQVYTKRQLDEVASLISERLSIPKYATEEAASKFGLTLEDLREAAHTPPSRDYCQVRPETETESQDTDGGC</sequence>
<keyword evidence="3" id="KW-1185">Reference proteome</keyword>
<reference evidence="2 3" key="1">
    <citation type="submission" date="2013-05" db="EMBL/GenBank/DDBJ databases">
        <title>Draft genome sequence of Rubidibacter lacunae KORDI 51-2.</title>
        <authorList>
            <person name="Choi D.H."/>
            <person name="Noh J.H."/>
            <person name="Kwon K.-K."/>
            <person name="Lee J.-H."/>
            <person name="Ryu J.-Y."/>
        </authorList>
    </citation>
    <scope>NUCLEOTIDE SEQUENCE [LARGE SCALE GENOMIC DNA]</scope>
    <source>
        <strain evidence="2 3">KORDI 51-2</strain>
    </source>
</reference>